<reference evidence="7" key="1">
    <citation type="submission" date="2020-07" db="EMBL/GenBank/DDBJ databases">
        <title>The High-quality genome of the commercially important snow crab, Chionoecetes opilio.</title>
        <authorList>
            <person name="Jeong J.-H."/>
            <person name="Ryu S."/>
        </authorList>
    </citation>
    <scope>NUCLEOTIDE SEQUENCE</scope>
    <source>
        <strain evidence="7">MADBK_172401_WGS</strain>
        <tissue evidence="7">Digestive gland</tissue>
    </source>
</reference>
<protein>
    <submittedName>
        <fullName evidence="7">Myosin-17</fullName>
    </submittedName>
</protein>
<evidence type="ECO:0000256" key="1">
    <source>
        <dbReference type="ARBA" id="ARBA00004496"/>
    </source>
</evidence>
<dbReference type="Pfam" id="PF00612">
    <property type="entry name" value="IQ"/>
    <property type="match status" value="3"/>
</dbReference>
<dbReference type="Proteomes" id="UP000770661">
    <property type="component" value="Unassembled WGS sequence"/>
</dbReference>
<feature type="region of interest" description="Disordered" evidence="6">
    <location>
        <begin position="241"/>
        <end position="307"/>
    </location>
</feature>
<dbReference type="GO" id="GO:0005516">
    <property type="term" value="F:calmodulin binding"/>
    <property type="evidence" value="ECO:0007669"/>
    <property type="project" value="UniProtKB-KW"/>
</dbReference>
<dbReference type="InterPro" id="IPR027417">
    <property type="entry name" value="P-loop_NTPase"/>
</dbReference>
<dbReference type="SMART" id="SM00015">
    <property type="entry name" value="IQ"/>
    <property type="match status" value="4"/>
</dbReference>
<dbReference type="GO" id="GO:0007051">
    <property type="term" value="P:spindle organization"/>
    <property type="evidence" value="ECO:0007669"/>
    <property type="project" value="TreeGrafter"/>
</dbReference>
<comment type="subcellular location">
    <subcellularLocation>
        <location evidence="1">Cytoplasm</location>
    </subcellularLocation>
</comment>
<keyword evidence="8" id="KW-1185">Reference proteome</keyword>
<comment type="caution">
    <text evidence="7">The sequence shown here is derived from an EMBL/GenBank/DDBJ whole genome shotgun (WGS) entry which is preliminary data.</text>
</comment>
<dbReference type="GO" id="GO:0005737">
    <property type="term" value="C:cytoplasm"/>
    <property type="evidence" value="ECO:0007669"/>
    <property type="project" value="UniProtKB-SubCell"/>
</dbReference>
<sequence length="468" mass="52882">MEMDRGFWRQSPHPLSWPEQSWRQQQRKTLIISAGWKGHKYWKQFRQLKKASIVFQKNIRTFLARNRYSKMKRASVVIQKHVRKFIVHQKYQRLRKATVIIQKYLRGWTARRKFETIRQQATARPYSSQSLISMNSLGYYSLTASTSSYSIHPSLVDASSSEASLGTIGALTLSGDIVNSYISPQHHQRLLETEESGIETDTESINGEDGVSRPRKLRRRAQLQELLQNRGRVHHVASEESLVDMPDMVTDSVEASPGAPYQNEPCLEHTKVQGSNVNMCNNPKPQGKRHSPDGRTRQDKPSSCVGRQKMRVATLRNLQDISSVLQTCSPSEDLQLVLVEQSLSMFFKSGVLSYRRMPRHKVPHARHLPALLPPPAPPPPATGSLGSSVLDLTPGKLHKVPHGATSLPYSHHLPRHHSHRVSGSSVLDLTPVKLESTPLLKNIDRLCSTNTSWRSSDGEQLPMIARHA</sequence>
<keyword evidence="4" id="KW-0112">Calmodulin-binding</keyword>
<dbReference type="EMBL" id="JACEEZ010001676">
    <property type="protein sequence ID" value="KAG0728912.1"/>
    <property type="molecule type" value="Genomic_DNA"/>
</dbReference>
<feature type="compositionally biased region" description="Polar residues" evidence="6">
    <location>
        <begin position="272"/>
        <end position="284"/>
    </location>
</feature>
<gene>
    <name evidence="7" type="primary">XI-K</name>
    <name evidence="7" type="ORF">GWK47_031478</name>
</gene>
<accession>A0A8J5D4A1</accession>
<dbReference type="Gene3D" id="1.20.5.190">
    <property type="match status" value="2"/>
</dbReference>
<evidence type="ECO:0000256" key="6">
    <source>
        <dbReference type="SAM" id="MobiDB-lite"/>
    </source>
</evidence>
<dbReference type="GO" id="GO:0000922">
    <property type="term" value="C:spindle pole"/>
    <property type="evidence" value="ECO:0007669"/>
    <property type="project" value="TreeGrafter"/>
</dbReference>
<dbReference type="GO" id="GO:0000278">
    <property type="term" value="P:mitotic cell cycle"/>
    <property type="evidence" value="ECO:0007669"/>
    <property type="project" value="TreeGrafter"/>
</dbReference>
<evidence type="ECO:0000256" key="5">
    <source>
        <dbReference type="ARBA" id="ARBA00023054"/>
    </source>
</evidence>
<dbReference type="InterPro" id="IPR051185">
    <property type="entry name" value="ASPM"/>
</dbReference>
<evidence type="ECO:0000313" key="8">
    <source>
        <dbReference type="Proteomes" id="UP000770661"/>
    </source>
</evidence>
<evidence type="ECO:0000313" key="7">
    <source>
        <dbReference type="EMBL" id="KAG0728912.1"/>
    </source>
</evidence>
<dbReference type="GO" id="GO:0051295">
    <property type="term" value="P:establishment of meiotic spindle localization"/>
    <property type="evidence" value="ECO:0007669"/>
    <property type="project" value="TreeGrafter"/>
</dbReference>
<name>A0A8J5D4A1_CHIOP</name>
<dbReference type="SUPFAM" id="SSF52540">
    <property type="entry name" value="P-loop containing nucleoside triphosphate hydrolases"/>
    <property type="match status" value="1"/>
</dbReference>
<keyword evidence="2" id="KW-0963">Cytoplasm</keyword>
<dbReference type="AlphaFoldDB" id="A0A8J5D4A1"/>
<dbReference type="OrthoDB" id="6108017at2759"/>
<feature type="region of interest" description="Disordered" evidence="6">
    <location>
        <begin position="194"/>
        <end position="215"/>
    </location>
</feature>
<dbReference type="PANTHER" id="PTHR22706:SF1">
    <property type="entry name" value="ASSEMBLY FACTOR FOR SPINDLE MICROTUBULES"/>
    <property type="match status" value="1"/>
</dbReference>
<feature type="compositionally biased region" description="Basic and acidic residues" evidence="6">
    <location>
        <begin position="290"/>
        <end position="300"/>
    </location>
</feature>
<dbReference type="PANTHER" id="PTHR22706">
    <property type="entry name" value="ASSEMBLY FACTOR FOR SPINDLE MICROTUBULES"/>
    <property type="match status" value="1"/>
</dbReference>
<dbReference type="FunFam" id="1.20.5.190:FF:000001">
    <property type="entry name" value="unconventional myosin-Va"/>
    <property type="match status" value="1"/>
</dbReference>
<proteinExistence type="predicted"/>
<keyword evidence="3" id="KW-0677">Repeat</keyword>
<evidence type="ECO:0000256" key="4">
    <source>
        <dbReference type="ARBA" id="ARBA00022860"/>
    </source>
</evidence>
<organism evidence="7 8">
    <name type="scientific">Chionoecetes opilio</name>
    <name type="common">Atlantic snow crab</name>
    <name type="synonym">Cancer opilio</name>
    <dbReference type="NCBI Taxonomy" id="41210"/>
    <lineage>
        <taxon>Eukaryota</taxon>
        <taxon>Metazoa</taxon>
        <taxon>Ecdysozoa</taxon>
        <taxon>Arthropoda</taxon>
        <taxon>Crustacea</taxon>
        <taxon>Multicrustacea</taxon>
        <taxon>Malacostraca</taxon>
        <taxon>Eumalacostraca</taxon>
        <taxon>Eucarida</taxon>
        <taxon>Decapoda</taxon>
        <taxon>Pleocyemata</taxon>
        <taxon>Brachyura</taxon>
        <taxon>Eubrachyura</taxon>
        <taxon>Majoidea</taxon>
        <taxon>Majidae</taxon>
        <taxon>Chionoecetes</taxon>
    </lineage>
</organism>
<dbReference type="PROSITE" id="PS50096">
    <property type="entry name" value="IQ"/>
    <property type="match status" value="3"/>
</dbReference>
<evidence type="ECO:0000256" key="2">
    <source>
        <dbReference type="ARBA" id="ARBA00022490"/>
    </source>
</evidence>
<dbReference type="InterPro" id="IPR000048">
    <property type="entry name" value="IQ_motif_EF-hand-BS"/>
</dbReference>
<keyword evidence="5" id="KW-0175">Coiled coil</keyword>
<evidence type="ECO:0000256" key="3">
    <source>
        <dbReference type="ARBA" id="ARBA00022737"/>
    </source>
</evidence>